<dbReference type="EMBL" id="CM042023">
    <property type="protein sequence ID" value="KAI3813072.1"/>
    <property type="molecule type" value="Genomic_DNA"/>
</dbReference>
<reference evidence="2" key="1">
    <citation type="journal article" date="2022" name="Mol. Ecol. Resour.">
        <title>The genomes of chicory, endive, great burdock and yacon provide insights into Asteraceae palaeo-polyploidization history and plant inulin production.</title>
        <authorList>
            <person name="Fan W."/>
            <person name="Wang S."/>
            <person name="Wang H."/>
            <person name="Wang A."/>
            <person name="Jiang F."/>
            <person name="Liu H."/>
            <person name="Zhao H."/>
            <person name="Xu D."/>
            <person name="Zhang Y."/>
        </authorList>
    </citation>
    <scope>NUCLEOTIDE SEQUENCE [LARGE SCALE GENOMIC DNA]</scope>
    <source>
        <strain evidence="2">cv. Yunnan</strain>
    </source>
</reference>
<gene>
    <name evidence="1" type="ORF">L1987_17788</name>
</gene>
<organism evidence="1 2">
    <name type="scientific">Smallanthus sonchifolius</name>
    <dbReference type="NCBI Taxonomy" id="185202"/>
    <lineage>
        <taxon>Eukaryota</taxon>
        <taxon>Viridiplantae</taxon>
        <taxon>Streptophyta</taxon>
        <taxon>Embryophyta</taxon>
        <taxon>Tracheophyta</taxon>
        <taxon>Spermatophyta</taxon>
        <taxon>Magnoliopsida</taxon>
        <taxon>eudicotyledons</taxon>
        <taxon>Gunneridae</taxon>
        <taxon>Pentapetalae</taxon>
        <taxon>asterids</taxon>
        <taxon>campanulids</taxon>
        <taxon>Asterales</taxon>
        <taxon>Asteraceae</taxon>
        <taxon>Asteroideae</taxon>
        <taxon>Heliantheae alliance</taxon>
        <taxon>Millerieae</taxon>
        <taxon>Smallanthus</taxon>
    </lineage>
</organism>
<evidence type="ECO:0000313" key="1">
    <source>
        <dbReference type="EMBL" id="KAI3813072.1"/>
    </source>
</evidence>
<evidence type="ECO:0000313" key="2">
    <source>
        <dbReference type="Proteomes" id="UP001056120"/>
    </source>
</evidence>
<accession>A0ACB9J1D8</accession>
<keyword evidence="2" id="KW-1185">Reference proteome</keyword>
<reference evidence="1 2" key="2">
    <citation type="journal article" date="2022" name="Mol. Ecol. Resour.">
        <title>The genomes of chicory, endive, great burdock and yacon provide insights into Asteraceae paleo-polyploidization history and plant inulin production.</title>
        <authorList>
            <person name="Fan W."/>
            <person name="Wang S."/>
            <person name="Wang H."/>
            <person name="Wang A."/>
            <person name="Jiang F."/>
            <person name="Liu H."/>
            <person name="Zhao H."/>
            <person name="Xu D."/>
            <person name="Zhang Y."/>
        </authorList>
    </citation>
    <scope>NUCLEOTIDE SEQUENCE [LARGE SCALE GENOMIC DNA]</scope>
    <source>
        <strain evidence="2">cv. Yunnan</strain>
        <tissue evidence="1">Leaves</tissue>
    </source>
</reference>
<comment type="caution">
    <text evidence="1">The sequence shown here is derived from an EMBL/GenBank/DDBJ whole genome shotgun (WGS) entry which is preliminary data.</text>
</comment>
<name>A0ACB9J1D8_9ASTR</name>
<sequence>MTPVVSRKRFATLTFIISSLSETTDKRLSVSGSSLHPLKYNQAYAVVKNSFVIPEDVLAQQIVVQKSSARGVHFRRAGSREKVYFKPEEVRACIVTCGGLCPGINTLIREIVCGLNYVYGVNTVLGIEVGHIIRALVTLYCKINA</sequence>
<dbReference type="Proteomes" id="UP001056120">
    <property type="component" value="Linkage Group LG06"/>
</dbReference>
<protein>
    <submittedName>
        <fullName evidence="1">Uncharacterized protein</fullName>
    </submittedName>
</protein>
<proteinExistence type="predicted"/>